<feature type="region of interest" description="Disordered" evidence="2">
    <location>
        <begin position="335"/>
        <end position="360"/>
    </location>
</feature>
<proteinExistence type="predicted"/>
<feature type="compositionally biased region" description="Low complexity" evidence="2">
    <location>
        <begin position="647"/>
        <end position="666"/>
    </location>
</feature>
<comment type="subcellular location">
    <subcellularLocation>
        <location evidence="1">Cytoplasm</location>
        <location evidence="1">Cytoskeleton</location>
        <location evidence="1">Cilium axoneme</location>
    </subcellularLocation>
</comment>
<feature type="region of interest" description="Disordered" evidence="2">
    <location>
        <begin position="457"/>
        <end position="496"/>
    </location>
</feature>
<feature type="region of interest" description="Disordered" evidence="2">
    <location>
        <begin position="270"/>
        <end position="300"/>
    </location>
</feature>
<dbReference type="OMA" id="EDAHDEM"/>
<protein>
    <recommendedName>
        <fullName evidence="5">F-box domain-containing protein</fullName>
    </recommendedName>
</protein>
<dbReference type="Gramene" id="PNW72475">
    <property type="protein sequence ID" value="PNW72475"/>
    <property type="gene ID" value="CHLRE_16g683931v5"/>
</dbReference>
<feature type="region of interest" description="Disordered" evidence="2">
    <location>
        <begin position="696"/>
        <end position="721"/>
    </location>
</feature>
<dbReference type="SUPFAM" id="SSF52047">
    <property type="entry name" value="RNI-like"/>
    <property type="match status" value="1"/>
</dbReference>
<dbReference type="EMBL" id="CM008977">
    <property type="protein sequence ID" value="PNW72475.1"/>
    <property type="molecule type" value="Genomic_DNA"/>
</dbReference>
<reference evidence="3 4" key="1">
    <citation type="journal article" date="2007" name="Science">
        <title>The Chlamydomonas genome reveals the evolution of key animal and plant functions.</title>
        <authorList>
            <person name="Merchant S.S."/>
            <person name="Prochnik S.E."/>
            <person name="Vallon O."/>
            <person name="Harris E.H."/>
            <person name="Karpowicz S.J."/>
            <person name="Witman G.B."/>
            <person name="Terry A."/>
            <person name="Salamov A."/>
            <person name="Fritz-Laylin L.K."/>
            <person name="Marechal-Drouard L."/>
            <person name="Marshall W.F."/>
            <person name="Qu L.H."/>
            <person name="Nelson D.R."/>
            <person name="Sanderfoot A.A."/>
            <person name="Spalding M.H."/>
            <person name="Kapitonov V.V."/>
            <person name="Ren Q."/>
            <person name="Ferris P."/>
            <person name="Lindquist E."/>
            <person name="Shapiro H."/>
            <person name="Lucas S.M."/>
            <person name="Grimwood J."/>
            <person name="Schmutz J."/>
            <person name="Cardol P."/>
            <person name="Cerutti H."/>
            <person name="Chanfreau G."/>
            <person name="Chen C.L."/>
            <person name="Cognat V."/>
            <person name="Croft M.T."/>
            <person name="Dent R."/>
            <person name="Dutcher S."/>
            <person name="Fernandez E."/>
            <person name="Fukuzawa H."/>
            <person name="Gonzalez-Ballester D."/>
            <person name="Gonzalez-Halphen D."/>
            <person name="Hallmann A."/>
            <person name="Hanikenne M."/>
            <person name="Hippler M."/>
            <person name="Inwood W."/>
            <person name="Jabbari K."/>
            <person name="Kalanon M."/>
            <person name="Kuras R."/>
            <person name="Lefebvre P.A."/>
            <person name="Lemaire S.D."/>
            <person name="Lobanov A.V."/>
            <person name="Lohr M."/>
            <person name="Manuell A."/>
            <person name="Meier I."/>
            <person name="Mets L."/>
            <person name="Mittag M."/>
            <person name="Mittelmeier T."/>
            <person name="Moroney J.V."/>
            <person name="Moseley J."/>
            <person name="Napoli C."/>
            <person name="Nedelcu A.M."/>
            <person name="Niyogi K."/>
            <person name="Novoselov S.V."/>
            <person name="Paulsen I.T."/>
            <person name="Pazour G."/>
            <person name="Purton S."/>
            <person name="Ral J.P."/>
            <person name="Riano-Pachon D.M."/>
            <person name="Riekhof W."/>
            <person name="Rymarquis L."/>
            <person name="Schroda M."/>
            <person name="Stern D."/>
            <person name="Umen J."/>
            <person name="Willows R."/>
            <person name="Wilson N."/>
            <person name="Zimmer S.L."/>
            <person name="Allmer J."/>
            <person name="Balk J."/>
            <person name="Bisova K."/>
            <person name="Chen C.J."/>
            <person name="Elias M."/>
            <person name="Gendler K."/>
            <person name="Hauser C."/>
            <person name="Lamb M.R."/>
            <person name="Ledford H."/>
            <person name="Long J.C."/>
            <person name="Minagawa J."/>
            <person name="Page M.D."/>
            <person name="Pan J."/>
            <person name="Pootakham W."/>
            <person name="Roje S."/>
            <person name="Rose A."/>
            <person name="Stahlberg E."/>
            <person name="Terauchi A.M."/>
            <person name="Yang P."/>
            <person name="Ball S."/>
            <person name="Bowler C."/>
            <person name="Dieckmann C.L."/>
            <person name="Gladyshev V.N."/>
            <person name="Green P."/>
            <person name="Jorgensen R."/>
            <person name="Mayfield S."/>
            <person name="Mueller-Roeber B."/>
            <person name="Rajamani S."/>
            <person name="Sayre R.T."/>
            <person name="Brokstein P."/>
            <person name="Dubchak I."/>
            <person name="Goodstein D."/>
            <person name="Hornick L."/>
            <person name="Huang Y.W."/>
            <person name="Jhaveri J."/>
            <person name="Luo Y."/>
            <person name="Martinez D."/>
            <person name="Ngau W.C."/>
            <person name="Otillar B."/>
            <person name="Poliakov A."/>
            <person name="Porter A."/>
            <person name="Szajkowski L."/>
            <person name="Werner G."/>
            <person name="Zhou K."/>
            <person name="Grigoriev I.V."/>
            <person name="Rokhsar D.S."/>
            <person name="Grossman A.R."/>
        </authorList>
    </citation>
    <scope>NUCLEOTIDE SEQUENCE [LARGE SCALE GENOMIC DNA]</scope>
    <source>
        <strain evidence="4">CC-503</strain>
    </source>
</reference>
<feature type="compositionally biased region" description="Polar residues" evidence="2">
    <location>
        <begin position="705"/>
        <end position="715"/>
    </location>
</feature>
<dbReference type="InParanoid" id="A0A2K3CW15"/>
<name>A0A2K3CW15_CHLRE</name>
<keyword evidence="4" id="KW-1185">Reference proteome</keyword>
<evidence type="ECO:0000256" key="2">
    <source>
        <dbReference type="SAM" id="MobiDB-lite"/>
    </source>
</evidence>
<accession>A0A2K3CW15</accession>
<sequence>MEPQARSHGGLLALPQELMQAIVSGLPRGNKFTLRSTCKFLSRSLALSCSSVVVRRAALARCSGGAKQEVAAALAAFPNARGCAIRLEEHQNSRRPCAPAGNSSAQPGSISESQLLSEALEGLQGRNITSLALTGLSSAVPEPSSACWAPLLESVQELELGDVSHAVAGDQGAFNTLLHGQHLRARSDALFALAVSFPNLRRLTLSAACFSAEGVLALCRLAKLESLSLDGSLECPGGAEQAADVYRQLMQQLPGLRQLRLPQAVPACGAALEESDDEEAEHEQLQQEQGAEEEEEDEVIAASRRHAVQRGASSPFISDLTFPLLLSPLRPSPLRQPLSPLSPRPQPPASPAQLPELPFPVSPIPQPAALVPPPLPRRAPAQSLDEFLGFHGSARAGAVGPFATTLSGAAPALPGLLPLPPLPRLATEPPMSAADTLAAPASFGSFNSRSSAGRILFFNDVPGSSNNNQDAEQVPPQPQPQAPSRSSGTGLHPVPNYPAVAGYGPGTISLVAPSAPVPGPRLLRSPRKPAASLAEGFVFPQHLEDLTIPLCALNRPVFEAVCSEYGQSSASAPVGSSARCSGSTGVAPVAALALPQPSIGRRVLSFPYLPALGGGAAARTVATAGALAAWGAGADGGISRPGFAVMSSSSTNSSSRSSSFNNSSFSGEQDAHATATSPAAGVIAMRSRKAAFRHAEADSGLRRTCGSSGTSSDIQQARPARRSLRSLHIPTLAGYSHWEGSFLRSARDFERLGTLGAELEVLHLSLELGSFRLTPNNMRACLQHLSSLCGLRELRISEAQQPTCYSARKRSCSMRGATAFGAGSGQSGLASLSSSSLERLGGMWPRLRSLHLFGETAVRSCNRLVVAGCWDEAAMMPRACAHCCGPHSEACRG</sequence>
<evidence type="ECO:0000256" key="1">
    <source>
        <dbReference type="ARBA" id="ARBA00004430"/>
    </source>
</evidence>
<dbReference type="AlphaFoldDB" id="A0A2K3CW15"/>
<dbReference type="RefSeq" id="XP_042916266.1">
    <property type="nucleotide sequence ID" value="XM_043071500.1"/>
</dbReference>
<feature type="compositionally biased region" description="Acidic residues" evidence="2">
    <location>
        <begin position="290"/>
        <end position="299"/>
    </location>
</feature>
<dbReference type="KEGG" id="cre:CHLRE_16g683931v5"/>
<dbReference type="ExpressionAtlas" id="A0A2K3CW15">
    <property type="expression patterns" value="baseline and differential"/>
</dbReference>
<dbReference type="OrthoDB" id="540680at2759"/>
<dbReference type="PaxDb" id="3055-EDO99150"/>
<dbReference type="InterPro" id="IPR032675">
    <property type="entry name" value="LRR_dom_sf"/>
</dbReference>
<dbReference type="GO" id="GO:0005930">
    <property type="term" value="C:axoneme"/>
    <property type="evidence" value="ECO:0007669"/>
    <property type="project" value="UniProtKB-SubCell"/>
</dbReference>
<dbReference type="GeneID" id="5724478"/>
<dbReference type="Proteomes" id="UP000006906">
    <property type="component" value="Chromosome 16"/>
</dbReference>
<evidence type="ECO:0008006" key="5">
    <source>
        <dbReference type="Google" id="ProtNLM"/>
    </source>
</evidence>
<feature type="region of interest" description="Disordered" evidence="2">
    <location>
        <begin position="646"/>
        <end position="679"/>
    </location>
</feature>
<evidence type="ECO:0000313" key="4">
    <source>
        <dbReference type="Proteomes" id="UP000006906"/>
    </source>
</evidence>
<feature type="compositionally biased region" description="Pro residues" evidence="2">
    <location>
        <begin position="340"/>
        <end position="350"/>
    </location>
</feature>
<dbReference type="Gene3D" id="3.80.10.10">
    <property type="entry name" value="Ribonuclease Inhibitor"/>
    <property type="match status" value="1"/>
</dbReference>
<organism evidence="3 4">
    <name type="scientific">Chlamydomonas reinhardtii</name>
    <name type="common">Chlamydomonas smithii</name>
    <dbReference type="NCBI Taxonomy" id="3055"/>
    <lineage>
        <taxon>Eukaryota</taxon>
        <taxon>Viridiplantae</taxon>
        <taxon>Chlorophyta</taxon>
        <taxon>core chlorophytes</taxon>
        <taxon>Chlorophyceae</taxon>
        <taxon>CS clade</taxon>
        <taxon>Chlamydomonadales</taxon>
        <taxon>Chlamydomonadaceae</taxon>
        <taxon>Chlamydomonas</taxon>
    </lineage>
</organism>
<gene>
    <name evidence="3" type="ORF">CHLRE_16g683931v5</name>
</gene>
<evidence type="ECO:0000313" key="3">
    <source>
        <dbReference type="EMBL" id="PNW72475.1"/>
    </source>
</evidence>